<reference evidence="1 2" key="1">
    <citation type="journal article" date="2021" name="BMC Genomics">
        <title>Datura genome reveals duplications of psychoactive alkaloid biosynthetic genes and high mutation rate following tissue culture.</title>
        <authorList>
            <person name="Rajewski A."/>
            <person name="Carter-House D."/>
            <person name="Stajich J."/>
            <person name="Litt A."/>
        </authorList>
    </citation>
    <scope>NUCLEOTIDE SEQUENCE [LARGE SCALE GENOMIC DNA]</scope>
    <source>
        <strain evidence="1">AR-01</strain>
    </source>
</reference>
<dbReference type="Proteomes" id="UP000823775">
    <property type="component" value="Unassembled WGS sequence"/>
</dbReference>
<dbReference type="EMBL" id="JACEIK010005112">
    <property type="protein sequence ID" value="MCE0480743.1"/>
    <property type="molecule type" value="Genomic_DNA"/>
</dbReference>
<sequence>MDDKSDVEKLDEVMLPELASTGKEWYFTARGTDSWAICRIFKKTNSMANRALSYPWINPLTEVASPELFNQSATARFGSRRMSSSITENGSGLPIHLTLDIWCHFMFTPILRFQDKATGVYWTHEFHVFQHIPALITDIQPRPLETWSFESKSTAEQLLNWPYQSAKKYKRRR</sequence>
<comment type="caution">
    <text evidence="1">The sequence shown here is derived from an EMBL/GenBank/DDBJ whole genome shotgun (WGS) entry which is preliminary data.</text>
</comment>
<gene>
    <name evidence="1" type="ORF">HAX54_037845</name>
</gene>
<protein>
    <submittedName>
        <fullName evidence="1">Uncharacterized protein</fullName>
    </submittedName>
</protein>
<evidence type="ECO:0000313" key="2">
    <source>
        <dbReference type="Proteomes" id="UP000823775"/>
    </source>
</evidence>
<organism evidence="1 2">
    <name type="scientific">Datura stramonium</name>
    <name type="common">Jimsonweed</name>
    <name type="synonym">Common thornapple</name>
    <dbReference type="NCBI Taxonomy" id="4076"/>
    <lineage>
        <taxon>Eukaryota</taxon>
        <taxon>Viridiplantae</taxon>
        <taxon>Streptophyta</taxon>
        <taxon>Embryophyta</taxon>
        <taxon>Tracheophyta</taxon>
        <taxon>Spermatophyta</taxon>
        <taxon>Magnoliopsida</taxon>
        <taxon>eudicotyledons</taxon>
        <taxon>Gunneridae</taxon>
        <taxon>Pentapetalae</taxon>
        <taxon>asterids</taxon>
        <taxon>lamiids</taxon>
        <taxon>Solanales</taxon>
        <taxon>Solanaceae</taxon>
        <taxon>Solanoideae</taxon>
        <taxon>Datureae</taxon>
        <taxon>Datura</taxon>
    </lineage>
</organism>
<name>A0ABS8VMB6_DATST</name>
<evidence type="ECO:0000313" key="1">
    <source>
        <dbReference type="EMBL" id="MCE0480743.1"/>
    </source>
</evidence>
<accession>A0ABS8VMB6</accession>
<keyword evidence="2" id="KW-1185">Reference proteome</keyword>
<proteinExistence type="predicted"/>